<proteinExistence type="predicted"/>
<evidence type="ECO:0000313" key="1">
    <source>
        <dbReference type="EMBL" id="GDY69685.1"/>
    </source>
</evidence>
<name>A0A4D4MCW6_STRAX</name>
<gene>
    <name evidence="1" type="ORF">SAV14893_090780</name>
    <name evidence="2" type="ORF">SAV31267_094230</name>
</gene>
<dbReference type="EMBL" id="BJHY01000002">
    <property type="protein sequence ID" value="GDY79938.1"/>
    <property type="molecule type" value="Genomic_DNA"/>
</dbReference>
<dbReference type="GeneID" id="42527416"/>
<dbReference type="RefSeq" id="WP_010981881.1">
    <property type="nucleotide sequence ID" value="NZ_BAABTN010000135.1"/>
</dbReference>
<accession>A0A4D4MCW6</accession>
<dbReference type="Proteomes" id="UP000302139">
    <property type="component" value="Unassembled WGS sequence"/>
</dbReference>
<dbReference type="AlphaFoldDB" id="A0A4D4MCW6"/>
<dbReference type="EMBL" id="BJHX01000002">
    <property type="protein sequence ID" value="GDY69685.1"/>
    <property type="molecule type" value="Genomic_DNA"/>
</dbReference>
<protein>
    <submittedName>
        <fullName evidence="1">Uncharacterized protein</fullName>
    </submittedName>
</protein>
<dbReference type="Proteomes" id="UP000299211">
    <property type="component" value="Unassembled WGS sequence"/>
</dbReference>
<comment type="caution">
    <text evidence="1">The sequence shown here is derived from an EMBL/GenBank/DDBJ whole genome shotgun (WGS) entry which is preliminary data.</text>
</comment>
<reference evidence="1 4" key="2">
    <citation type="submission" date="2019-04" db="EMBL/GenBank/DDBJ databases">
        <title>Draft genome sequences of Streptomyces avermitilis NBRC 14893.</title>
        <authorList>
            <person name="Komaki H."/>
            <person name="Tamura T."/>
            <person name="Hosoyama A."/>
        </authorList>
    </citation>
    <scope>NUCLEOTIDE SEQUENCE [LARGE SCALE GENOMIC DNA]</scope>
    <source>
        <strain evidence="1 4">NBRC 14893</strain>
    </source>
</reference>
<evidence type="ECO:0000313" key="3">
    <source>
        <dbReference type="Proteomes" id="UP000299211"/>
    </source>
</evidence>
<sequence>MFNDRLHLVHRGQANDSLWESVYDGSSWTTDTPIPGRHSWRGPALATYRGALHCLATG</sequence>
<evidence type="ECO:0000313" key="4">
    <source>
        <dbReference type="Proteomes" id="UP000302139"/>
    </source>
</evidence>
<dbReference type="SUPFAM" id="SSF89372">
    <property type="entry name" value="Fucose-specific lectin"/>
    <property type="match status" value="1"/>
</dbReference>
<evidence type="ECO:0000313" key="2">
    <source>
        <dbReference type="EMBL" id="GDY79938.1"/>
    </source>
</evidence>
<reference evidence="2 3" key="1">
    <citation type="submission" date="2019-04" db="EMBL/GenBank/DDBJ databases">
        <title>Draft genome sequences of Streptomyces avermitilis ATCC 31267.</title>
        <authorList>
            <person name="Komaki H."/>
            <person name="Tamura T."/>
            <person name="Hosoyama A."/>
        </authorList>
    </citation>
    <scope>NUCLEOTIDE SEQUENCE [LARGE SCALE GENOMIC DNA]</scope>
    <source>
        <strain evidence="2 3">ATCC 31267</strain>
    </source>
</reference>
<organism evidence="1 4">
    <name type="scientific">Streptomyces avermitilis</name>
    <dbReference type="NCBI Taxonomy" id="33903"/>
    <lineage>
        <taxon>Bacteria</taxon>
        <taxon>Bacillati</taxon>
        <taxon>Actinomycetota</taxon>
        <taxon>Actinomycetes</taxon>
        <taxon>Kitasatosporales</taxon>
        <taxon>Streptomycetaceae</taxon>
        <taxon>Streptomyces</taxon>
    </lineage>
</organism>